<evidence type="ECO:0000313" key="3">
    <source>
        <dbReference type="EMBL" id="KAF0722394.1"/>
    </source>
</evidence>
<dbReference type="PANTHER" id="PTHR11439">
    <property type="entry name" value="GAG-POL-RELATED RETROTRANSPOSON"/>
    <property type="match status" value="1"/>
</dbReference>
<evidence type="ECO:0000256" key="1">
    <source>
        <dbReference type="SAM" id="MobiDB-lite"/>
    </source>
</evidence>
<dbReference type="VEuPathDB" id="FungiDB:AeMF1_014629"/>
<dbReference type="AlphaFoldDB" id="A0A6G0W5Q5"/>
<proteinExistence type="predicted"/>
<reference evidence="3 4" key="1">
    <citation type="submission" date="2019-07" db="EMBL/GenBank/DDBJ databases">
        <title>Genomics analysis of Aphanomyces spp. identifies a new class of oomycete effector associated with host adaptation.</title>
        <authorList>
            <person name="Gaulin E."/>
        </authorList>
    </citation>
    <scope>NUCLEOTIDE SEQUENCE [LARGE SCALE GENOMIC DNA]</scope>
    <source>
        <strain evidence="3 4">ATCC 201684</strain>
    </source>
</reference>
<organism evidence="3 4">
    <name type="scientific">Aphanomyces euteiches</name>
    <dbReference type="NCBI Taxonomy" id="100861"/>
    <lineage>
        <taxon>Eukaryota</taxon>
        <taxon>Sar</taxon>
        <taxon>Stramenopiles</taxon>
        <taxon>Oomycota</taxon>
        <taxon>Saprolegniomycetes</taxon>
        <taxon>Saprolegniales</taxon>
        <taxon>Verrucalvaceae</taxon>
        <taxon>Aphanomyces</taxon>
    </lineage>
</organism>
<gene>
    <name evidence="3" type="ORF">Ae201684_018463</name>
</gene>
<feature type="domain" description="Reverse transcriptase Ty1/copia-type" evidence="2">
    <location>
        <begin position="139"/>
        <end position="361"/>
    </location>
</feature>
<evidence type="ECO:0000259" key="2">
    <source>
        <dbReference type="Pfam" id="PF07727"/>
    </source>
</evidence>
<feature type="compositionally biased region" description="Low complexity" evidence="1">
    <location>
        <begin position="16"/>
        <end position="27"/>
    </location>
</feature>
<dbReference type="Proteomes" id="UP000481153">
    <property type="component" value="Unassembled WGS sequence"/>
</dbReference>
<name>A0A6G0W5Q5_9STRA</name>
<dbReference type="EMBL" id="VJMJ01000336">
    <property type="protein sequence ID" value="KAF0722394.1"/>
    <property type="molecule type" value="Genomic_DNA"/>
</dbReference>
<dbReference type="InterPro" id="IPR013103">
    <property type="entry name" value="RVT_2"/>
</dbReference>
<dbReference type="SUPFAM" id="SSF56672">
    <property type="entry name" value="DNA/RNA polymerases"/>
    <property type="match status" value="1"/>
</dbReference>
<dbReference type="PANTHER" id="PTHR11439:SF483">
    <property type="entry name" value="PEPTIDE SYNTHASE GLIP-LIKE, PUTATIVE (AFU_ORTHOLOGUE AFUA_3G12920)-RELATED"/>
    <property type="match status" value="1"/>
</dbReference>
<feature type="region of interest" description="Disordered" evidence="1">
    <location>
        <begin position="1"/>
        <end position="47"/>
    </location>
</feature>
<dbReference type="InterPro" id="IPR043502">
    <property type="entry name" value="DNA/RNA_pol_sf"/>
</dbReference>
<sequence length="442" mass="50673">MQTVRRSARLEDLQQRRQQAKSAQQIQEPFHPTRATARPRNEDNPFMEAPAKTMRLPMDDRGMATKDYAEDRDHQVRLDQTQFLSDRANAAYDVCYNVADIDDDVPSTFWEAMQSADAEQWLEACKKEINNLQLMKCYRVFKRKDMPGGVKAFKARVVIKGCAQREGIDYDETYAPVVRGDSLRLTMAVVPHRGMKCRQGDATNAYIHADADRTLHMARPDGFDDNSGQVWAIDKALYGMKQSALMWYLHFKEILVMDGFKPTLSDGCVFTKRTNSALQIITIYVDDILVCAETNEEIDKIFKHLQAHIRLNDMGPVSKLLGMEIRRNKADMTMEILQTTYIERMAAKYGLTDAKPVDTPIPPGTCLTEDVGLELEDDKPYRRIMGSLLYCAMATRPDIIHAVNQLSRHLSKPHQIHTNMAQRVITYLLHTRNVVQWGLQWQ</sequence>
<evidence type="ECO:0000313" key="4">
    <source>
        <dbReference type="Proteomes" id="UP000481153"/>
    </source>
</evidence>
<keyword evidence="4" id="KW-1185">Reference proteome</keyword>
<comment type="caution">
    <text evidence="3">The sequence shown here is derived from an EMBL/GenBank/DDBJ whole genome shotgun (WGS) entry which is preliminary data.</text>
</comment>
<dbReference type="Pfam" id="PF07727">
    <property type="entry name" value="RVT_2"/>
    <property type="match status" value="1"/>
</dbReference>
<accession>A0A6G0W5Q5</accession>
<protein>
    <recommendedName>
        <fullName evidence="2">Reverse transcriptase Ty1/copia-type domain-containing protein</fullName>
    </recommendedName>
</protein>